<dbReference type="PROSITE" id="PS00028">
    <property type="entry name" value="ZINC_FINGER_C2H2_1"/>
    <property type="match status" value="1"/>
</dbReference>
<feature type="region of interest" description="Disordered" evidence="1">
    <location>
        <begin position="53"/>
        <end position="86"/>
    </location>
</feature>
<comment type="caution">
    <text evidence="3">The sequence shown here is derived from an EMBL/GenBank/DDBJ whole genome shotgun (WGS) entry which is preliminary data.</text>
</comment>
<gene>
    <name evidence="3" type="ORF">NLJ89_g7164</name>
</gene>
<dbReference type="EMBL" id="JANKHO010000827">
    <property type="protein sequence ID" value="KAJ3505913.1"/>
    <property type="molecule type" value="Genomic_DNA"/>
</dbReference>
<dbReference type="AlphaFoldDB" id="A0A9W8MS07"/>
<evidence type="ECO:0000256" key="1">
    <source>
        <dbReference type="SAM" id="MobiDB-lite"/>
    </source>
</evidence>
<feature type="compositionally biased region" description="Polar residues" evidence="1">
    <location>
        <begin position="201"/>
        <end position="214"/>
    </location>
</feature>
<proteinExistence type="predicted"/>
<feature type="compositionally biased region" description="Low complexity" evidence="1">
    <location>
        <begin position="173"/>
        <end position="191"/>
    </location>
</feature>
<evidence type="ECO:0000313" key="4">
    <source>
        <dbReference type="Proteomes" id="UP001148786"/>
    </source>
</evidence>
<sequence>MAQKHFSDSPEHPKCDKCGVGCLDDAALELHVEMMHAPTPTVVGVRPVAIAPSASSSALGPHEDTRIENAKPPQEQPLYSTGFTPLSPKSFPQRLLIGERRMDSPDIQLEANFMSPLNAVQPLFSPTSLPRPGGIIEELWSSRENSNVQVRTPPAPDTGKSPERPSSFAAAVSAQPSGWSSPTSSSQSPPRHSVDRCQGPPSLSTIPSKSQLAR</sequence>
<feature type="region of interest" description="Disordered" evidence="1">
    <location>
        <begin position="140"/>
        <end position="214"/>
    </location>
</feature>
<name>A0A9W8MS07_9AGAR</name>
<keyword evidence="4" id="KW-1185">Reference proteome</keyword>
<dbReference type="Proteomes" id="UP001148786">
    <property type="component" value="Unassembled WGS sequence"/>
</dbReference>
<feature type="domain" description="C2H2-type" evidence="2">
    <location>
        <begin position="15"/>
        <end position="36"/>
    </location>
</feature>
<dbReference type="OrthoDB" id="6105938at2759"/>
<protein>
    <recommendedName>
        <fullName evidence="2">C2H2-type domain-containing protein</fullName>
    </recommendedName>
</protein>
<accession>A0A9W8MS07</accession>
<reference evidence="3" key="1">
    <citation type="submission" date="2022-07" db="EMBL/GenBank/DDBJ databases">
        <title>Genome Sequence of Agrocybe chaxingu.</title>
        <authorList>
            <person name="Buettner E."/>
        </authorList>
    </citation>
    <scope>NUCLEOTIDE SEQUENCE</scope>
    <source>
        <strain evidence="3">MP-N11</strain>
    </source>
</reference>
<dbReference type="InterPro" id="IPR013087">
    <property type="entry name" value="Znf_C2H2_type"/>
</dbReference>
<evidence type="ECO:0000313" key="3">
    <source>
        <dbReference type="EMBL" id="KAJ3505913.1"/>
    </source>
</evidence>
<evidence type="ECO:0000259" key="2">
    <source>
        <dbReference type="PROSITE" id="PS00028"/>
    </source>
</evidence>
<organism evidence="3 4">
    <name type="scientific">Agrocybe chaxingu</name>
    <dbReference type="NCBI Taxonomy" id="84603"/>
    <lineage>
        <taxon>Eukaryota</taxon>
        <taxon>Fungi</taxon>
        <taxon>Dikarya</taxon>
        <taxon>Basidiomycota</taxon>
        <taxon>Agaricomycotina</taxon>
        <taxon>Agaricomycetes</taxon>
        <taxon>Agaricomycetidae</taxon>
        <taxon>Agaricales</taxon>
        <taxon>Agaricineae</taxon>
        <taxon>Strophariaceae</taxon>
        <taxon>Agrocybe</taxon>
    </lineage>
</organism>